<keyword evidence="4" id="KW-0500">Molybdenum</keyword>
<feature type="binding site" evidence="4">
    <location>
        <position position="79"/>
    </location>
    <ligand>
        <name>molybdate</name>
        <dbReference type="ChEBI" id="CHEBI:36264"/>
    </ligand>
</feature>
<feature type="binding site" evidence="4">
    <location>
        <position position="211"/>
    </location>
    <ligand>
        <name>molybdate</name>
        <dbReference type="ChEBI" id="CHEBI:36264"/>
    </ligand>
</feature>
<feature type="signal peptide" evidence="6">
    <location>
        <begin position="1"/>
        <end position="42"/>
    </location>
</feature>
<comment type="similarity">
    <text evidence="1">Belongs to the bacterial solute-binding protein ModA family.</text>
</comment>
<dbReference type="Proteomes" id="UP000199039">
    <property type="component" value="Unassembled WGS sequence"/>
</dbReference>
<keyword evidence="8" id="KW-1185">Reference proteome</keyword>
<dbReference type="Gene3D" id="3.40.190.10">
    <property type="entry name" value="Periplasmic binding protein-like II"/>
    <property type="match status" value="2"/>
</dbReference>
<dbReference type="EMBL" id="FMYH01000001">
    <property type="protein sequence ID" value="SDB84254.1"/>
    <property type="molecule type" value="Genomic_DNA"/>
</dbReference>
<accession>A0A1G6GQL7</accession>
<evidence type="ECO:0000256" key="4">
    <source>
        <dbReference type="PIRSR" id="PIRSR004846-1"/>
    </source>
</evidence>
<dbReference type="PIRSF" id="PIRSF004846">
    <property type="entry name" value="ModA"/>
    <property type="match status" value="1"/>
</dbReference>
<sequence>MTAPSTAIVASTATASARLRRTTAALALLTAASLLGACSAQSQPDGAPGATGSTGTTSGTGAAAGPELTGELTVYAAASLTAAFDDLATRFEALNPALDVQPIVYDGSSTLATQIVEGAPADVFASADEKNMTVVSDAGLLADPAQLFASNTLVIAFPPGNPGGVTGLDDLTKADLSVVLCAAEVPCGAASQRLLAAAGLTVTPASEEQNVTAVLTKIKADEADAGLVYATDVAAAGASVEWIVPAGAADVVNHYPVATLAGAGNPTAAAAFVTYVLSADGQAVLAGYGFSAP</sequence>
<feature type="compositionally biased region" description="Low complexity" evidence="5">
    <location>
        <begin position="46"/>
        <end position="64"/>
    </location>
</feature>
<proteinExistence type="inferred from homology"/>
<keyword evidence="3 6" id="KW-0732">Signal</keyword>
<evidence type="ECO:0000313" key="7">
    <source>
        <dbReference type="EMBL" id="SDB84254.1"/>
    </source>
</evidence>
<evidence type="ECO:0000256" key="3">
    <source>
        <dbReference type="ARBA" id="ARBA00022729"/>
    </source>
</evidence>
<dbReference type="PANTHER" id="PTHR30632:SF0">
    <property type="entry name" value="SULFATE-BINDING PROTEIN"/>
    <property type="match status" value="1"/>
</dbReference>
<evidence type="ECO:0000256" key="5">
    <source>
        <dbReference type="SAM" id="MobiDB-lite"/>
    </source>
</evidence>
<protein>
    <submittedName>
        <fullName evidence="7">Molybdate transport system substrate-binding protein</fullName>
    </submittedName>
</protein>
<evidence type="ECO:0000256" key="2">
    <source>
        <dbReference type="ARBA" id="ARBA00022723"/>
    </source>
</evidence>
<dbReference type="Pfam" id="PF13531">
    <property type="entry name" value="SBP_bac_11"/>
    <property type="match status" value="1"/>
</dbReference>
<name>A0A1G6GQL7_9MICO</name>
<feature type="binding site" evidence="4">
    <location>
        <position position="229"/>
    </location>
    <ligand>
        <name>molybdate</name>
        <dbReference type="ChEBI" id="CHEBI:36264"/>
    </ligand>
</feature>
<dbReference type="GO" id="GO:0015689">
    <property type="term" value="P:molybdate ion transport"/>
    <property type="evidence" value="ECO:0007669"/>
    <property type="project" value="InterPro"/>
</dbReference>
<dbReference type="GO" id="GO:0046872">
    <property type="term" value="F:metal ion binding"/>
    <property type="evidence" value="ECO:0007669"/>
    <property type="project" value="UniProtKB-KW"/>
</dbReference>
<evidence type="ECO:0000256" key="1">
    <source>
        <dbReference type="ARBA" id="ARBA00009175"/>
    </source>
</evidence>
<dbReference type="RefSeq" id="WP_245700805.1">
    <property type="nucleotide sequence ID" value="NZ_FMYH01000001.1"/>
</dbReference>
<dbReference type="GO" id="GO:0030973">
    <property type="term" value="F:molybdate ion binding"/>
    <property type="evidence" value="ECO:0007669"/>
    <property type="project" value="TreeGrafter"/>
</dbReference>
<dbReference type="AlphaFoldDB" id="A0A1G6GQL7"/>
<evidence type="ECO:0000313" key="8">
    <source>
        <dbReference type="Proteomes" id="UP000199039"/>
    </source>
</evidence>
<evidence type="ECO:0000256" key="6">
    <source>
        <dbReference type="SAM" id="SignalP"/>
    </source>
</evidence>
<dbReference type="InterPro" id="IPR050682">
    <property type="entry name" value="ModA/WtpA"/>
</dbReference>
<keyword evidence="2 4" id="KW-0479">Metal-binding</keyword>
<reference evidence="7 8" key="1">
    <citation type="submission" date="2016-09" db="EMBL/GenBank/DDBJ databases">
        <authorList>
            <person name="Capua I."/>
            <person name="De Benedictis P."/>
            <person name="Joannis T."/>
            <person name="Lombin L.H."/>
            <person name="Cattoli G."/>
        </authorList>
    </citation>
    <scope>NUCLEOTIDE SEQUENCE [LARGE SCALE GENOMIC DNA]</scope>
    <source>
        <strain evidence="7 8">ISLP-3</strain>
    </source>
</reference>
<organism evidence="7 8">
    <name type="scientific">Sanguibacter gelidistatuariae</name>
    <dbReference type="NCBI Taxonomy" id="1814289"/>
    <lineage>
        <taxon>Bacteria</taxon>
        <taxon>Bacillati</taxon>
        <taxon>Actinomycetota</taxon>
        <taxon>Actinomycetes</taxon>
        <taxon>Micrococcales</taxon>
        <taxon>Sanguibacteraceae</taxon>
        <taxon>Sanguibacter</taxon>
    </lineage>
</organism>
<dbReference type="STRING" id="1814289.SAMN05216410_0377"/>
<feature type="binding site" evidence="4">
    <location>
        <position position="108"/>
    </location>
    <ligand>
        <name>molybdate</name>
        <dbReference type="ChEBI" id="CHEBI:36264"/>
    </ligand>
</feature>
<gene>
    <name evidence="7" type="ORF">SAMN05216410_0377</name>
</gene>
<feature type="chain" id="PRO_5011545632" evidence="6">
    <location>
        <begin position="43"/>
        <end position="293"/>
    </location>
</feature>
<feature type="region of interest" description="Disordered" evidence="5">
    <location>
        <begin position="40"/>
        <end position="64"/>
    </location>
</feature>
<dbReference type="PANTHER" id="PTHR30632">
    <property type="entry name" value="MOLYBDATE-BINDING PERIPLASMIC PROTEIN"/>
    <property type="match status" value="1"/>
</dbReference>
<dbReference type="NCBIfam" id="TIGR01256">
    <property type="entry name" value="modA"/>
    <property type="match status" value="1"/>
</dbReference>
<dbReference type="InterPro" id="IPR005950">
    <property type="entry name" value="ModA"/>
</dbReference>
<dbReference type="SUPFAM" id="SSF53850">
    <property type="entry name" value="Periplasmic binding protein-like II"/>
    <property type="match status" value="1"/>
</dbReference>